<dbReference type="GO" id="GO:0015074">
    <property type="term" value="P:DNA integration"/>
    <property type="evidence" value="ECO:0007669"/>
    <property type="project" value="UniProtKB-KW"/>
</dbReference>
<dbReference type="Gene3D" id="3.30.160.390">
    <property type="entry name" value="Integrase, DNA-binding domain"/>
    <property type="match status" value="1"/>
</dbReference>
<evidence type="ECO:0000259" key="8">
    <source>
        <dbReference type="PROSITE" id="PS51900"/>
    </source>
</evidence>
<dbReference type="GO" id="GO:0006310">
    <property type="term" value="P:DNA recombination"/>
    <property type="evidence" value="ECO:0007669"/>
    <property type="project" value="UniProtKB-KW"/>
</dbReference>
<dbReference type="STRING" id="1127673.GLIP_2085"/>
<dbReference type="Pfam" id="PF00589">
    <property type="entry name" value="Phage_integrase"/>
    <property type="match status" value="1"/>
</dbReference>
<dbReference type="InterPro" id="IPR002104">
    <property type="entry name" value="Integrase_catalytic"/>
</dbReference>
<protein>
    <recommendedName>
        <fullName evidence="11">Integrase</fullName>
    </recommendedName>
</protein>
<dbReference type="OrthoDB" id="9795573at2"/>
<proteinExistence type="inferred from homology"/>
<dbReference type="PROSITE" id="PS51898">
    <property type="entry name" value="TYR_RECOMBINASE"/>
    <property type="match status" value="1"/>
</dbReference>
<feature type="domain" description="Tyr recombinase" evidence="7">
    <location>
        <begin position="210"/>
        <end position="381"/>
    </location>
</feature>
<keyword evidence="4" id="KW-0233">DNA recombination</keyword>
<organism evidence="9 10">
    <name type="scientific">Aliiglaciecola lipolytica E3</name>
    <dbReference type="NCBI Taxonomy" id="1127673"/>
    <lineage>
        <taxon>Bacteria</taxon>
        <taxon>Pseudomonadati</taxon>
        <taxon>Pseudomonadota</taxon>
        <taxon>Gammaproteobacteria</taxon>
        <taxon>Alteromonadales</taxon>
        <taxon>Alteromonadaceae</taxon>
        <taxon>Aliiglaciecola</taxon>
    </lineage>
</organism>
<dbReference type="AlphaFoldDB" id="K6YDJ2"/>
<dbReference type="InterPro" id="IPR038488">
    <property type="entry name" value="Integrase_DNA-bd_sf"/>
</dbReference>
<evidence type="ECO:0008006" key="11">
    <source>
        <dbReference type="Google" id="ProtNLM"/>
    </source>
</evidence>
<keyword evidence="2" id="KW-0229">DNA integration</keyword>
<evidence type="ECO:0000256" key="5">
    <source>
        <dbReference type="PROSITE-ProRule" id="PRU01248"/>
    </source>
</evidence>
<dbReference type="eggNOG" id="COG0582">
    <property type="taxonomic scope" value="Bacteria"/>
</dbReference>
<dbReference type="InterPro" id="IPR013762">
    <property type="entry name" value="Integrase-like_cat_sf"/>
</dbReference>
<name>K6YDJ2_9ALTE</name>
<dbReference type="InterPro" id="IPR025166">
    <property type="entry name" value="Integrase_DNA_bind_dom"/>
</dbReference>
<sequence length="397" mass="45096">MRLSKSTIDKISPPQLKNGKPTQAFYRDTILAGFGLRVSSGGKKSFIIEKRIKGKVKRITIGAYGAITPEQARAKATELIGSITLGNDPIADKKAKESKSVTLQGALDSYLISRKSLKPATIDNYKVCIDRYLADWKHKQLIDISKDMVETRHREIGQKTESKANNTMRVLRALYNHAMEKFEDANGDPVILINPVSRLSRNRAWYKDKRRTGHLKSHELKTWFQATKQLNSSISRNYLQFVLFTGLRKNEALSLRWSDIDFKSQTLTVTDTKNSDPHTLPLTNFLLALLNELKTSSNSEWVFPGPNPEFHLKEPRTAVDRVAEISNISFTLHDLRRTFITIADGLDLPAFALKRLANHRTTDITASYIISDVERLRIPMNRISDFIVSQINQKDET</sequence>
<dbReference type="Proteomes" id="UP000006334">
    <property type="component" value="Unassembled WGS sequence"/>
</dbReference>
<gene>
    <name evidence="9" type="ORF">GLIP_2085</name>
</gene>
<feature type="domain" description="Core-binding (CB)" evidence="8">
    <location>
        <begin position="101"/>
        <end position="179"/>
    </location>
</feature>
<keyword evidence="10" id="KW-1185">Reference proteome</keyword>
<dbReference type="InterPro" id="IPR011010">
    <property type="entry name" value="DNA_brk_join_enz"/>
</dbReference>
<dbReference type="Pfam" id="PF13356">
    <property type="entry name" value="Arm-DNA-bind_3"/>
    <property type="match status" value="1"/>
</dbReference>
<dbReference type="PANTHER" id="PTHR30629:SF2">
    <property type="entry name" value="PROPHAGE INTEGRASE INTS-RELATED"/>
    <property type="match status" value="1"/>
</dbReference>
<evidence type="ECO:0000256" key="2">
    <source>
        <dbReference type="ARBA" id="ARBA00022908"/>
    </source>
</evidence>
<feature type="region of interest" description="Disordered" evidence="6">
    <location>
        <begin position="1"/>
        <end position="20"/>
    </location>
</feature>
<dbReference type="Gene3D" id="1.10.443.10">
    <property type="entry name" value="Intergrase catalytic core"/>
    <property type="match status" value="1"/>
</dbReference>
<evidence type="ECO:0000313" key="10">
    <source>
        <dbReference type="Proteomes" id="UP000006334"/>
    </source>
</evidence>
<dbReference type="GO" id="GO:0003677">
    <property type="term" value="F:DNA binding"/>
    <property type="evidence" value="ECO:0007669"/>
    <property type="project" value="UniProtKB-UniRule"/>
</dbReference>
<evidence type="ECO:0000256" key="3">
    <source>
        <dbReference type="ARBA" id="ARBA00023125"/>
    </source>
</evidence>
<evidence type="ECO:0000259" key="7">
    <source>
        <dbReference type="PROSITE" id="PS51898"/>
    </source>
</evidence>
<dbReference type="InterPro" id="IPR010998">
    <property type="entry name" value="Integrase_recombinase_N"/>
</dbReference>
<evidence type="ECO:0000256" key="4">
    <source>
        <dbReference type="ARBA" id="ARBA00023172"/>
    </source>
</evidence>
<accession>K6YDJ2</accession>
<evidence type="ECO:0000256" key="1">
    <source>
        <dbReference type="ARBA" id="ARBA00008857"/>
    </source>
</evidence>
<reference evidence="9 10" key="1">
    <citation type="journal article" date="2017" name="Antonie Van Leeuwenhoek">
        <title>Rhizobium rhizosphaerae sp. nov., a novel species isolated from rice rhizosphere.</title>
        <authorList>
            <person name="Zhao J.J."/>
            <person name="Zhang J."/>
            <person name="Zhang R.J."/>
            <person name="Zhang C.W."/>
            <person name="Yin H.Q."/>
            <person name="Zhang X.X."/>
        </authorList>
    </citation>
    <scope>NUCLEOTIDE SEQUENCE [LARGE SCALE GENOMIC DNA]</scope>
    <source>
        <strain evidence="9 10">E3</strain>
    </source>
</reference>
<keyword evidence="3 5" id="KW-0238">DNA-binding</keyword>
<dbReference type="SUPFAM" id="SSF56349">
    <property type="entry name" value="DNA breaking-rejoining enzymes"/>
    <property type="match status" value="1"/>
</dbReference>
<evidence type="ECO:0000313" key="9">
    <source>
        <dbReference type="EMBL" id="GAC14713.1"/>
    </source>
</evidence>
<dbReference type="PANTHER" id="PTHR30629">
    <property type="entry name" value="PROPHAGE INTEGRASE"/>
    <property type="match status" value="1"/>
</dbReference>
<comment type="caution">
    <text evidence="9">The sequence shown here is derived from an EMBL/GenBank/DDBJ whole genome shotgun (WGS) entry which is preliminary data.</text>
</comment>
<evidence type="ECO:0000256" key="6">
    <source>
        <dbReference type="SAM" id="MobiDB-lite"/>
    </source>
</evidence>
<dbReference type="RefSeq" id="WP_008844529.1">
    <property type="nucleotide sequence ID" value="NZ_BAEN01000041.1"/>
</dbReference>
<dbReference type="InterPro" id="IPR044068">
    <property type="entry name" value="CB"/>
</dbReference>
<comment type="similarity">
    <text evidence="1">Belongs to the 'phage' integrase family.</text>
</comment>
<dbReference type="Gene3D" id="1.10.150.130">
    <property type="match status" value="1"/>
</dbReference>
<dbReference type="InterPro" id="IPR050808">
    <property type="entry name" value="Phage_Integrase"/>
</dbReference>
<dbReference type="PROSITE" id="PS51900">
    <property type="entry name" value="CB"/>
    <property type="match status" value="1"/>
</dbReference>
<dbReference type="EMBL" id="BAEN01000041">
    <property type="protein sequence ID" value="GAC14713.1"/>
    <property type="molecule type" value="Genomic_DNA"/>
</dbReference>